<comment type="caution">
    <text evidence="3">The sequence shown here is derived from an EMBL/GenBank/DDBJ whole genome shotgun (WGS) entry which is preliminary data.</text>
</comment>
<evidence type="ECO:0000259" key="2">
    <source>
        <dbReference type="Pfam" id="PF18962"/>
    </source>
</evidence>
<dbReference type="EMBL" id="SRPE01000004">
    <property type="protein sequence ID" value="TGN27968.1"/>
    <property type="molecule type" value="Genomic_DNA"/>
</dbReference>
<gene>
    <name evidence="3" type="ORF">E4J94_07085</name>
</gene>
<name>A0A4Z1BCE9_9FLAO</name>
<dbReference type="OrthoDB" id="8981767at2"/>
<sequence>MKLINTFLIMKKVYLKLKNLVAITMLFVGANLVDAQVYVIGAGETAYSVSDDGKVVTLNTVDNNYYWTQENGIQLLGELAADTANSGHPLVTSDGKKIAVMVMNPTSGANEMSIFNLETKAWKYLGGLGGVSENESSSVWGMSADGKYISGLGATKDGSFHGIVWSENTGFVDLKTDGEYYSRANGISNDGRTVVGWHDTDFDRWGVYWEDGVRHQVLDQNGNEVLELGGISGDGKWMIGATGDDIAMRYSKETGVQKIEHPNQGFYFNGASTAINSDGSVIIGYYRPWPGPAAMGEGFIWTEKTGRIELNEYVKSLGYDDLGITFALPLGLSKDGSKIVGLGKTNSGVVSFLVSLPKLGTSDINSVKFEVYPNPTTDFINIETKGTVSNSILYNMQGQKILNSNQNQIDISVLPKGTYILKTTIDGKDVTKKIIKK</sequence>
<keyword evidence="4" id="KW-1185">Reference proteome</keyword>
<protein>
    <submittedName>
        <fullName evidence="3">T9SS type A sorting domain-containing protein</fullName>
    </submittedName>
</protein>
<dbReference type="SUPFAM" id="SSF82171">
    <property type="entry name" value="DPP6 N-terminal domain-like"/>
    <property type="match status" value="1"/>
</dbReference>
<feature type="domain" description="Secretion system C-terminal sorting" evidence="2">
    <location>
        <begin position="371"/>
        <end position="435"/>
    </location>
</feature>
<proteinExistence type="predicted"/>
<dbReference type="InterPro" id="IPR026444">
    <property type="entry name" value="Secre_tail"/>
</dbReference>
<accession>A0A4Z1BCE9</accession>
<dbReference type="Proteomes" id="UP000297998">
    <property type="component" value="Unassembled WGS sequence"/>
</dbReference>
<reference evidence="3 4" key="1">
    <citation type="submission" date="2019-03" db="EMBL/GenBank/DDBJ databases">
        <title>Empedobacter tilapiae sp. nov., isolated from an intestine of Nile tilapia Oreochromis niloticus.</title>
        <authorList>
            <person name="Kim Y.-O."/>
            <person name="Yoon J.-H."/>
        </authorList>
    </citation>
    <scope>NUCLEOTIDE SEQUENCE [LARGE SCALE GENOMIC DNA]</scope>
    <source>
        <strain evidence="3 4">MRS2</strain>
    </source>
</reference>
<dbReference type="Pfam" id="PF18962">
    <property type="entry name" value="Por_Secre_tail"/>
    <property type="match status" value="1"/>
</dbReference>
<dbReference type="NCBIfam" id="TIGR04183">
    <property type="entry name" value="Por_Secre_tail"/>
    <property type="match status" value="1"/>
</dbReference>
<evidence type="ECO:0000313" key="4">
    <source>
        <dbReference type="Proteomes" id="UP000297998"/>
    </source>
</evidence>
<organism evidence="3 4">
    <name type="scientific">Empedobacter tilapiae</name>
    <dbReference type="NCBI Taxonomy" id="2491114"/>
    <lineage>
        <taxon>Bacteria</taxon>
        <taxon>Pseudomonadati</taxon>
        <taxon>Bacteroidota</taxon>
        <taxon>Flavobacteriia</taxon>
        <taxon>Flavobacteriales</taxon>
        <taxon>Weeksellaceae</taxon>
        <taxon>Empedobacter</taxon>
    </lineage>
</organism>
<dbReference type="RefSeq" id="WP_135835151.1">
    <property type="nucleotide sequence ID" value="NZ_SRPE01000004.1"/>
</dbReference>
<keyword evidence="1" id="KW-0732">Signal</keyword>
<evidence type="ECO:0000256" key="1">
    <source>
        <dbReference type="ARBA" id="ARBA00022729"/>
    </source>
</evidence>
<dbReference type="AlphaFoldDB" id="A0A4Z1BCE9"/>
<evidence type="ECO:0000313" key="3">
    <source>
        <dbReference type="EMBL" id="TGN27968.1"/>
    </source>
</evidence>